<evidence type="ECO:0000256" key="3">
    <source>
        <dbReference type="ARBA" id="ARBA00023163"/>
    </source>
</evidence>
<protein>
    <submittedName>
        <fullName evidence="5">Transcriptional regulator</fullName>
    </submittedName>
</protein>
<dbReference type="InterPro" id="IPR010982">
    <property type="entry name" value="Lambda_DNA-bd_dom_sf"/>
</dbReference>
<dbReference type="GO" id="GO:0003677">
    <property type="term" value="F:DNA binding"/>
    <property type="evidence" value="ECO:0007669"/>
    <property type="project" value="UniProtKB-KW"/>
</dbReference>
<evidence type="ECO:0000313" key="6">
    <source>
        <dbReference type="Proteomes" id="UP000250579"/>
    </source>
</evidence>
<dbReference type="PROSITE" id="PS50943">
    <property type="entry name" value="HTH_CROC1"/>
    <property type="match status" value="1"/>
</dbReference>
<name>A0A2Z5A620_9PSED</name>
<evidence type="ECO:0000256" key="1">
    <source>
        <dbReference type="ARBA" id="ARBA00023015"/>
    </source>
</evidence>
<dbReference type="AlphaFoldDB" id="A0A2Z5A620"/>
<dbReference type="PANTHER" id="PTHR36511:SF4">
    <property type="entry name" value="ANTITOXIN MQSA"/>
    <property type="match status" value="1"/>
</dbReference>
<organism evidence="5 6">
    <name type="scientific">Pseudomonas oryzihabitans</name>
    <dbReference type="NCBI Taxonomy" id="47885"/>
    <lineage>
        <taxon>Bacteria</taxon>
        <taxon>Pseudomonadati</taxon>
        <taxon>Pseudomonadota</taxon>
        <taxon>Gammaproteobacteria</taxon>
        <taxon>Pseudomonadales</taxon>
        <taxon>Pseudomonadaceae</taxon>
        <taxon>Pseudomonas</taxon>
    </lineage>
</organism>
<sequence>MAKFFDELLQSATEMDEIVRGERQPSREFHLDALQIKQIRQATGLSQAQFARKINIDVGTLRNWEQCRREPTGPAKALLIALKNDPEHVLAALGA</sequence>
<keyword evidence="3" id="KW-0804">Transcription</keyword>
<dbReference type="PANTHER" id="PTHR36511">
    <property type="entry name" value="MERR FAMILY BACTERIAL REGULATORY PROTEIN"/>
    <property type="match status" value="1"/>
</dbReference>
<feature type="domain" description="HTH cro/C1-type" evidence="4">
    <location>
        <begin position="36"/>
        <end position="89"/>
    </location>
</feature>
<dbReference type="SMART" id="SM00530">
    <property type="entry name" value="HTH_XRE"/>
    <property type="match status" value="1"/>
</dbReference>
<proteinExistence type="predicted"/>
<dbReference type="Proteomes" id="UP000250579">
    <property type="component" value="Chromosome"/>
</dbReference>
<dbReference type="RefSeq" id="WP_208693938.1">
    <property type="nucleotide sequence ID" value="NZ_CP022198.1"/>
</dbReference>
<dbReference type="CDD" id="cd00093">
    <property type="entry name" value="HTH_XRE"/>
    <property type="match status" value="1"/>
</dbReference>
<dbReference type="Gene3D" id="1.10.260.40">
    <property type="entry name" value="lambda repressor-like DNA-binding domains"/>
    <property type="match status" value="1"/>
</dbReference>
<keyword evidence="2" id="KW-0238">DNA-binding</keyword>
<dbReference type="EMBL" id="CP022198">
    <property type="protein sequence ID" value="AXA65376.1"/>
    <property type="molecule type" value="Genomic_DNA"/>
</dbReference>
<reference evidence="5 6" key="1">
    <citation type="submission" date="2017-06" db="EMBL/GenBank/DDBJ databases">
        <title>Evolution towards high GC content and high-temperature stress adaptation in endophytic Pseudomonas oryzihabitans impacted its plant-growth promoting traits.</title>
        <authorList>
            <person name="Nascimento F.X."/>
        </authorList>
    </citation>
    <scope>NUCLEOTIDE SEQUENCE [LARGE SCALE GENOMIC DNA]</scope>
    <source>
        <strain evidence="5 6">MS8</strain>
    </source>
</reference>
<evidence type="ECO:0000313" key="5">
    <source>
        <dbReference type="EMBL" id="AXA65376.1"/>
    </source>
</evidence>
<dbReference type="Pfam" id="PF01381">
    <property type="entry name" value="HTH_3"/>
    <property type="match status" value="1"/>
</dbReference>
<evidence type="ECO:0000256" key="2">
    <source>
        <dbReference type="ARBA" id="ARBA00023125"/>
    </source>
</evidence>
<accession>A0A2Z5A620</accession>
<keyword evidence="1" id="KW-0805">Transcription regulation</keyword>
<dbReference type="InterPro" id="IPR001387">
    <property type="entry name" value="Cro/C1-type_HTH"/>
</dbReference>
<evidence type="ECO:0000259" key="4">
    <source>
        <dbReference type="PROSITE" id="PS50943"/>
    </source>
</evidence>
<dbReference type="SUPFAM" id="SSF47413">
    <property type="entry name" value="lambda repressor-like DNA-binding domains"/>
    <property type="match status" value="1"/>
</dbReference>
<dbReference type="InterPro" id="IPR052359">
    <property type="entry name" value="HTH-type_reg/antitoxin"/>
</dbReference>
<gene>
    <name evidence="5" type="ORF">CE139_05980</name>
</gene>